<name>A0A182R5F9_ANOFN</name>
<dbReference type="VEuPathDB" id="VectorBase:AFUN001402"/>
<dbReference type="AlphaFoldDB" id="A0A182R5F9"/>
<accession>A0A182R5F9</accession>
<protein>
    <submittedName>
        <fullName evidence="1">Uncharacterized protein</fullName>
    </submittedName>
</protein>
<proteinExistence type="predicted"/>
<dbReference type="EnsemblMetazoa" id="AFUN001402-RA">
    <property type="protein sequence ID" value="AFUN001402-PA"/>
    <property type="gene ID" value="AFUN001402"/>
</dbReference>
<sequence>IGTVEPFVLGESFNEYLSRINVLFEVNEIKQKSKPDFLTLGGASLYKVASKVCDPEEPKLKPYEKLCELLKAHLSPVISVVAERFKQKLSPEKRMNEYVIMLKSAAQKCKFGAFLSEALRDQFVAGIKDNELRKQLLREEDISFEKATAIARTWEAAKEENEAMKRRSCYRCGRLHDPHTCPAKEWTC</sequence>
<organism evidence="1">
    <name type="scientific">Anopheles funestus</name>
    <name type="common">African malaria mosquito</name>
    <dbReference type="NCBI Taxonomy" id="62324"/>
    <lineage>
        <taxon>Eukaryota</taxon>
        <taxon>Metazoa</taxon>
        <taxon>Ecdysozoa</taxon>
        <taxon>Arthropoda</taxon>
        <taxon>Hexapoda</taxon>
        <taxon>Insecta</taxon>
        <taxon>Pterygota</taxon>
        <taxon>Neoptera</taxon>
        <taxon>Endopterygota</taxon>
        <taxon>Diptera</taxon>
        <taxon>Nematocera</taxon>
        <taxon>Culicoidea</taxon>
        <taxon>Culicidae</taxon>
        <taxon>Anophelinae</taxon>
        <taxon>Anopheles</taxon>
    </lineage>
</organism>
<dbReference type="VEuPathDB" id="VectorBase:AFUN2_011588"/>
<reference evidence="1" key="1">
    <citation type="submission" date="2020-05" db="UniProtKB">
        <authorList>
            <consortium name="EnsemblMetazoa"/>
        </authorList>
    </citation>
    <scope>IDENTIFICATION</scope>
    <source>
        <strain evidence="1">FUMOZ</strain>
    </source>
</reference>
<dbReference type="STRING" id="62324.A0A182R5F9"/>
<dbReference type="PANTHER" id="PTHR33198">
    <property type="entry name" value="ANK_REP_REGION DOMAIN-CONTAINING PROTEIN-RELATED"/>
    <property type="match status" value="1"/>
</dbReference>
<dbReference type="PANTHER" id="PTHR33198:SF19">
    <property type="entry name" value="CCHC-TYPE DOMAIN-CONTAINING PROTEIN"/>
    <property type="match status" value="1"/>
</dbReference>
<evidence type="ECO:0000313" key="1">
    <source>
        <dbReference type="EnsemblMetazoa" id="AFUN001402-PA"/>
    </source>
</evidence>